<protein>
    <submittedName>
        <fullName evidence="2">Uncharacterized protein LOC100899188</fullName>
    </submittedName>
</protein>
<keyword evidence="1" id="KW-1185">Reference proteome</keyword>
<proteinExistence type="predicted"/>
<sequence>MTSDAVLESIDRKLSSLGSALEVETNCRAGRFVLVEHRGRLRRACIANQRRIDDRDSFDVYLLDYPECANVAQMFKCPPDVAAIHRALLFVKLIGRQRTDSVRYGIPYRLVVDKFLSHVILGLVLEIPRSQSVASR</sequence>
<dbReference type="GeneID" id="100899188"/>
<dbReference type="Proteomes" id="UP000694867">
    <property type="component" value="Unplaced"/>
</dbReference>
<name>A0AAJ7P9R3_9ACAR</name>
<reference evidence="2" key="1">
    <citation type="submission" date="2025-08" db="UniProtKB">
        <authorList>
            <consortium name="RefSeq"/>
        </authorList>
    </citation>
    <scope>IDENTIFICATION</scope>
</reference>
<evidence type="ECO:0000313" key="2">
    <source>
        <dbReference type="RefSeq" id="XP_018495150.1"/>
    </source>
</evidence>
<accession>A0AAJ7P9R3</accession>
<evidence type="ECO:0000313" key="1">
    <source>
        <dbReference type="Proteomes" id="UP000694867"/>
    </source>
</evidence>
<dbReference type="RefSeq" id="XP_018495150.1">
    <property type="nucleotide sequence ID" value="XM_018639634.1"/>
</dbReference>
<dbReference type="KEGG" id="goe:100899188"/>
<gene>
    <name evidence="2" type="primary">LOC100899188</name>
</gene>
<dbReference type="AlphaFoldDB" id="A0AAJ7P9R3"/>
<organism evidence="1 2">
    <name type="scientific">Galendromus occidentalis</name>
    <name type="common">western predatory mite</name>
    <dbReference type="NCBI Taxonomy" id="34638"/>
    <lineage>
        <taxon>Eukaryota</taxon>
        <taxon>Metazoa</taxon>
        <taxon>Ecdysozoa</taxon>
        <taxon>Arthropoda</taxon>
        <taxon>Chelicerata</taxon>
        <taxon>Arachnida</taxon>
        <taxon>Acari</taxon>
        <taxon>Parasitiformes</taxon>
        <taxon>Mesostigmata</taxon>
        <taxon>Gamasina</taxon>
        <taxon>Phytoseioidea</taxon>
        <taxon>Phytoseiidae</taxon>
        <taxon>Typhlodrominae</taxon>
        <taxon>Galendromus</taxon>
    </lineage>
</organism>